<dbReference type="AlphaFoldDB" id="A0A0Q3P5M7"/>
<reference evidence="1 2" key="1">
    <citation type="submission" date="2015-10" db="EMBL/GenBank/DDBJ databases">
        <authorList>
            <person name="Gilbert D.G."/>
        </authorList>
    </citation>
    <scope>NUCLEOTIDE SEQUENCE [LARGE SCALE GENOMIC DNA]</scope>
    <source>
        <strain evidence="1">FVVF132</strain>
    </source>
</reference>
<evidence type="ECO:0000313" key="1">
    <source>
        <dbReference type="EMBL" id="KQK76003.1"/>
    </source>
</evidence>
<name>A0A0Q3P5M7_AMAAE</name>
<sequence length="69" mass="7749">MDEPGILRRRGLQNGSVAVRSQLLADFFTGVRKRKKITYPKWSVGYGQMLVPYVAGTQDSSCILFLDNV</sequence>
<organism evidence="1 2">
    <name type="scientific">Amazona aestiva</name>
    <name type="common">Blue-fronted Amazon parrot</name>
    <dbReference type="NCBI Taxonomy" id="12930"/>
    <lineage>
        <taxon>Eukaryota</taxon>
        <taxon>Metazoa</taxon>
        <taxon>Chordata</taxon>
        <taxon>Craniata</taxon>
        <taxon>Vertebrata</taxon>
        <taxon>Euteleostomi</taxon>
        <taxon>Archelosauria</taxon>
        <taxon>Archosauria</taxon>
        <taxon>Dinosauria</taxon>
        <taxon>Saurischia</taxon>
        <taxon>Theropoda</taxon>
        <taxon>Coelurosauria</taxon>
        <taxon>Aves</taxon>
        <taxon>Neognathae</taxon>
        <taxon>Neoaves</taxon>
        <taxon>Telluraves</taxon>
        <taxon>Australaves</taxon>
        <taxon>Psittaciformes</taxon>
        <taxon>Psittacidae</taxon>
        <taxon>Amazona</taxon>
    </lineage>
</organism>
<dbReference type="Proteomes" id="UP000051836">
    <property type="component" value="Unassembled WGS sequence"/>
</dbReference>
<keyword evidence="2" id="KW-1185">Reference proteome</keyword>
<comment type="caution">
    <text evidence="1">The sequence shown here is derived from an EMBL/GenBank/DDBJ whole genome shotgun (WGS) entry which is preliminary data.</text>
</comment>
<accession>A0A0Q3P5M7</accession>
<proteinExistence type="predicted"/>
<dbReference type="EMBL" id="LMAW01002889">
    <property type="protein sequence ID" value="KQK76003.1"/>
    <property type="molecule type" value="Genomic_DNA"/>
</dbReference>
<gene>
    <name evidence="1" type="ORF">AAES_141869</name>
</gene>
<protein>
    <submittedName>
        <fullName evidence="1">Uncharacterized protein</fullName>
    </submittedName>
</protein>
<evidence type="ECO:0000313" key="2">
    <source>
        <dbReference type="Proteomes" id="UP000051836"/>
    </source>
</evidence>